<evidence type="ECO:0000313" key="3">
    <source>
        <dbReference type="Proteomes" id="UP001497623"/>
    </source>
</evidence>
<proteinExistence type="predicted"/>
<dbReference type="EMBL" id="CAXKWB010010100">
    <property type="protein sequence ID" value="CAL4096787.1"/>
    <property type="molecule type" value="Genomic_DNA"/>
</dbReference>
<feature type="non-terminal residue" evidence="2">
    <location>
        <position position="1"/>
    </location>
</feature>
<accession>A0AAV2QQF5</accession>
<gene>
    <name evidence="2" type="ORF">MNOR_LOCUS15831</name>
</gene>
<evidence type="ECO:0000259" key="1">
    <source>
        <dbReference type="Pfam" id="PF00583"/>
    </source>
</evidence>
<dbReference type="AlphaFoldDB" id="A0AAV2QQF5"/>
<feature type="domain" description="N-acetyltransferase" evidence="1">
    <location>
        <begin position="99"/>
        <end position="149"/>
    </location>
</feature>
<dbReference type="InterPro" id="IPR000182">
    <property type="entry name" value="GNAT_dom"/>
</dbReference>
<dbReference type="SUPFAM" id="SSF55729">
    <property type="entry name" value="Acyl-CoA N-acyltransferases (Nat)"/>
    <property type="match status" value="1"/>
</dbReference>
<dbReference type="PANTHER" id="PTHR20905:SF1">
    <property type="entry name" value="AT07410P-RELATED"/>
    <property type="match status" value="1"/>
</dbReference>
<keyword evidence="3" id="KW-1185">Reference proteome</keyword>
<name>A0AAV2QQF5_MEGNR</name>
<comment type="caution">
    <text evidence="2">The sequence shown here is derived from an EMBL/GenBank/DDBJ whole genome shotgun (WGS) entry which is preliminary data.</text>
</comment>
<evidence type="ECO:0000313" key="2">
    <source>
        <dbReference type="EMBL" id="CAL4096787.1"/>
    </source>
</evidence>
<dbReference type="Proteomes" id="UP001497623">
    <property type="component" value="Unassembled WGS sequence"/>
</dbReference>
<dbReference type="CDD" id="cd04301">
    <property type="entry name" value="NAT_SF"/>
    <property type="match status" value="1"/>
</dbReference>
<dbReference type="PANTHER" id="PTHR20905">
    <property type="entry name" value="N-ACETYLTRANSFERASE-RELATED"/>
    <property type="match status" value="1"/>
</dbReference>
<dbReference type="GO" id="GO:0008080">
    <property type="term" value="F:N-acetyltransferase activity"/>
    <property type="evidence" value="ECO:0007669"/>
    <property type="project" value="TreeGrafter"/>
</dbReference>
<dbReference type="Gene3D" id="3.40.630.30">
    <property type="match status" value="1"/>
</dbReference>
<sequence>CLALHVKPEELLPLYSVVGHMCLNSGVSYGARDTVNGGKLVGVRLSKISLLENREMEKNFKYEGNPQEMLRIGLTKEVYKDIDLFDDNEGVDRIFEFMVLTVDPDYKGKGIARKLVELSEQKAIEVGCQLGNVEASNTITQHIYRTMGYKTYLAFDFTEYNKKKGKKVFDVAAAAPTTGWLAMSKRFDGK</sequence>
<reference evidence="2 3" key="1">
    <citation type="submission" date="2024-05" db="EMBL/GenBank/DDBJ databases">
        <authorList>
            <person name="Wallberg A."/>
        </authorList>
    </citation>
    <scope>NUCLEOTIDE SEQUENCE [LARGE SCALE GENOMIC DNA]</scope>
</reference>
<dbReference type="Pfam" id="PF00583">
    <property type="entry name" value="Acetyltransf_1"/>
    <property type="match status" value="1"/>
</dbReference>
<organism evidence="2 3">
    <name type="scientific">Meganyctiphanes norvegica</name>
    <name type="common">Northern krill</name>
    <name type="synonym">Thysanopoda norvegica</name>
    <dbReference type="NCBI Taxonomy" id="48144"/>
    <lineage>
        <taxon>Eukaryota</taxon>
        <taxon>Metazoa</taxon>
        <taxon>Ecdysozoa</taxon>
        <taxon>Arthropoda</taxon>
        <taxon>Crustacea</taxon>
        <taxon>Multicrustacea</taxon>
        <taxon>Malacostraca</taxon>
        <taxon>Eumalacostraca</taxon>
        <taxon>Eucarida</taxon>
        <taxon>Euphausiacea</taxon>
        <taxon>Euphausiidae</taxon>
        <taxon>Meganyctiphanes</taxon>
    </lineage>
</organism>
<protein>
    <recommendedName>
        <fullName evidence="1">N-acetyltransferase domain-containing protein</fullName>
    </recommendedName>
</protein>
<dbReference type="InterPro" id="IPR016181">
    <property type="entry name" value="Acyl_CoA_acyltransferase"/>
</dbReference>